<proteinExistence type="inferred from homology"/>
<dbReference type="Pfam" id="PF00528">
    <property type="entry name" value="BPD_transp_1"/>
    <property type="match status" value="1"/>
</dbReference>
<dbReference type="InterPro" id="IPR035906">
    <property type="entry name" value="MetI-like_sf"/>
</dbReference>
<feature type="transmembrane region" description="Helical" evidence="8">
    <location>
        <begin position="102"/>
        <end position="126"/>
    </location>
</feature>
<evidence type="ECO:0000259" key="9">
    <source>
        <dbReference type="PROSITE" id="PS50928"/>
    </source>
</evidence>
<dbReference type="Gene3D" id="1.10.3720.10">
    <property type="entry name" value="MetI-like"/>
    <property type="match status" value="1"/>
</dbReference>
<reference evidence="10 11" key="1">
    <citation type="journal article" date="2019" name="Nat. Microbiol.">
        <title>Mediterranean grassland soil C-N compound turnover is dependent on rainfall and depth, and is mediated by genomically divergent microorganisms.</title>
        <authorList>
            <person name="Diamond S."/>
            <person name="Andeer P.F."/>
            <person name="Li Z."/>
            <person name="Crits-Christoph A."/>
            <person name="Burstein D."/>
            <person name="Anantharaman K."/>
            <person name="Lane K.R."/>
            <person name="Thomas B.C."/>
            <person name="Pan C."/>
            <person name="Northen T.R."/>
            <person name="Banfield J.F."/>
        </authorList>
    </citation>
    <scope>NUCLEOTIDE SEQUENCE [LARGE SCALE GENOMIC DNA]</scope>
    <source>
        <strain evidence="10">NP_3</strain>
    </source>
</reference>
<keyword evidence="3" id="KW-1003">Cell membrane</keyword>
<feature type="transmembrane region" description="Helical" evidence="8">
    <location>
        <begin position="132"/>
        <end position="157"/>
    </location>
</feature>
<dbReference type="InterPro" id="IPR000515">
    <property type="entry name" value="MetI-like"/>
</dbReference>
<keyword evidence="5 8" id="KW-0812">Transmembrane</keyword>
<evidence type="ECO:0000313" key="11">
    <source>
        <dbReference type="Proteomes" id="UP000318509"/>
    </source>
</evidence>
<dbReference type="GO" id="GO:0005886">
    <property type="term" value="C:plasma membrane"/>
    <property type="evidence" value="ECO:0007669"/>
    <property type="project" value="UniProtKB-SubCell"/>
</dbReference>
<evidence type="ECO:0000256" key="4">
    <source>
        <dbReference type="ARBA" id="ARBA00022519"/>
    </source>
</evidence>
<protein>
    <submittedName>
        <fullName evidence="10">ABC transporter permease</fullName>
    </submittedName>
</protein>
<evidence type="ECO:0000256" key="6">
    <source>
        <dbReference type="ARBA" id="ARBA00022989"/>
    </source>
</evidence>
<evidence type="ECO:0000256" key="8">
    <source>
        <dbReference type="RuleBase" id="RU363032"/>
    </source>
</evidence>
<name>A0A537K3I0_9BACT</name>
<dbReference type="PANTHER" id="PTHR43357">
    <property type="entry name" value="INNER MEMBRANE ABC TRANSPORTER PERMEASE PROTEIN YDCV"/>
    <property type="match status" value="1"/>
</dbReference>
<feature type="transmembrane region" description="Helical" evidence="8">
    <location>
        <begin position="236"/>
        <end position="257"/>
    </location>
</feature>
<keyword evidence="6 8" id="KW-1133">Transmembrane helix</keyword>
<dbReference type="Proteomes" id="UP000318509">
    <property type="component" value="Unassembled WGS sequence"/>
</dbReference>
<accession>A0A537K3I0</accession>
<evidence type="ECO:0000256" key="2">
    <source>
        <dbReference type="ARBA" id="ARBA00022448"/>
    </source>
</evidence>
<evidence type="ECO:0000256" key="7">
    <source>
        <dbReference type="ARBA" id="ARBA00023136"/>
    </source>
</evidence>
<evidence type="ECO:0000256" key="3">
    <source>
        <dbReference type="ARBA" id="ARBA00022475"/>
    </source>
</evidence>
<dbReference type="AlphaFoldDB" id="A0A537K3I0"/>
<organism evidence="10 11">
    <name type="scientific">Candidatus Segetimicrobium genomatis</name>
    <dbReference type="NCBI Taxonomy" id="2569760"/>
    <lineage>
        <taxon>Bacteria</taxon>
        <taxon>Bacillati</taxon>
        <taxon>Candidatus Sysuimicrobiota</taxon>
        <taxon>Candidatus Sysuimicrobiia</taxon>
        <taxon>Candidatus Sysuimicrobiales</taxon>
        <taxon>Candidatus Segetimicrobiaceae</taxon>
        <taxon>Candidatus Segetimicrobium</taxon>
    </lineage>
</organism>
<evidence type="ECO:0000256" key="5">
    <source>
        <dbReference type="ARBA" id="ARBA00022692"/>
    </source>
</evidence>
<evidence type="ECO:0000256" key="1">
    <source>
        <dbReference type="ARBA" id="ARBA00004429"/>
    </source>
</evidence>
<feature type="transmembrane region" description="Helical" evidence="8">
    <location>
        <begin position="70"/>
        <end position="90"/>
    </location>
</feature>
<dbReference type="SUPFAM" id="SSF161098">
    <property type="entry name" value="MetI-like"/>
    <property type="match status" value="1"/>
</dbReference>
<dbReference type="PROSITE" id="PS50928">
    <property type="entry name" value="ABC_TM1"/>
    <property type="match status" value="1"/>
</dbReference>
<dbReference type="PANTHER" id="PTHR43357:SF4">
    <property type="entry name" value="INNER MEMBRANE ABC TRANSPORTER PERMEASE PROTEIN YDCV"/>
    <property type="match status" value="1"/>
</dbReference>
<feature type="domain" description="ABC transmembrane type-1" evidence="9">
    <location>
        <begin position="64"/>
        <end position="253"/>
    </location>
</feature>
<keyword evidence="4" id="KW-0997">Cell inner membrane</keyword>
<dbReference type="GO" id="GO:0055085">
    <property type="term" value="P:transmembrane transport"/>
    <property type="evidence" value="ECO:0007669"/>
    <property type="project" value="InterPro"/>
</dbReference>
<comment type="subcellular location">
    <subcellularLocation>
        <location evidence="1">Cell inner membrane</location>
        <topology evidence="1">Multi-pass membrane protein</topology>
    </subcellularLocation>
    <subcellularLocation>
        <location evidence="8">Cell membrane</location>
        <topology evidence="8">Multi-pass membrane protein</topology>
    </subcellularLocation>
</comment>
<feature type="transmembrane region" description="Helical" evidence="8">
    <location>
        <begin position="177"/>
        <end position="199"/>
    </location>
</feature>
<keyword evidence="2 8" id="KW-0813">Transport</keyword>
<keyword evidence="7 8" id="KW-0472">Membrane</keyword>
<dbReference type="CDD" id="cd06261">
    <property type="entry name" value="TM_PBP2"/>
    <property type="match status" value="1"/>
</dbReference>
<dbReference type="EMBL" id="VBAK01000115">
    <property type="protein sequence ID" value="TMI90052.1"/>
    <property type="molecule type" value="Genomic_DNA"/>
</dbReference>
<sequence length="267" mass="28744">MTFGRERRWLTLSVALVYVFLLTPIVVVVISALNAGEYLRFPPEGFSVRWFVAFGRSRAFTRSLAFSLELAMIVTAIATTLGTMASLWLVRSAGRAREALRVLLISPLAVPGIVTGIALLIFFYGVGWRRTGLLGLIIGHTLIGLPYVFLITGAVLVRFDRTLEEAARNLGAGAGTAFRRVTLPLIKGGIISGAIFAFVTSYDEFNISLLLSGVGATPLPIQLFDYLRFSFDPTAAAAGTLSIVMALVVVLITQRLVGLESLYLGGG</sequence>
<gene>
    <name evidence="10" type="ORF">E6H00_07600</name>
</gene>
<evidence type="ECO:0000313" key="10">
    <source>
        <dbReference type="EMBL" id="TMI90052.1"/>
    </source>
</evidence>
<comment type="caution">
    <text evidence="10">The sequence shown here is derived from an EMBL/GenBank/DDBJ whole genome shotgun (WGS) entry which is preliminary data.</text>
</comment>
<comment type="similarity">
    <text evidence="8">Belongs to the binding-protein-dependent transport system permease family.</text>
</comment>
<feature type="transmembrane region" description="Helical" evidence="8">
    <location>
        <begin position="12"/>
        <end position="33"/>
    </location>
</feature>